<feature type="non-terminal residue" evidence="2">
    <location>
        <position position="135"/>
    </location>
</feature>
<feature type="region of interest" description="Disordered" evidence="1">
    <location>
        <begin position="74"/>
        <end position="110"/>
    </location>
</feature>
<dbReference type="Proteomes" id="UP000265520">
    <property type="component" value="Unassembled WGS sequence"/>
</dbReference>
<name>A0A392MZS6_9FABA</name>
<dbReference type="AlphaFoldDB" id="A0A392MZS6"/>
<evidence type="ECO:0000313" key="2">
    <source>
        <dbReference type="EMBL" id="MCH93001.1"/>
    </source>
</evidence>
<proteinExistence type="predicted"/>
<accession>A0A392MZS6</accession>
<sequence>MCPKHYRIKFPPLAKLELNKCSQAAIKSMSNFIIHPVSESLDSPIIQGTEIIVEEGTTSTNANTVTSTARLELAGSSSDPLVTSEHKTSSHDIEISVEEGSTSTNAKTTTSSTHLELVGSSSAPLVTSECKIFSQ</sequence>
<evidence type="ECO:0000313" key="3">
    <source>
        <dbReference type="Proteomes" id="UP000265520"/>
    </source>
</evidence>
<protein>
    <submittedName>
        <fullName evidence="2">NB-ARC domain disease resistance protein</fullName>
    </submittedName>
</protein>
<reference evidence="2 3" key="1">
    <citation type="journal article" date="2018" name="Front. Plant Sci.">
        <title>Red Clover (Trifolium pratense) and Zigzag Clover (T. medium) - A Picture of Genomic Similarities and Differences.</title>
        <authorList>
            <person name="Dluhosova J."/>
            <person name="Istvanek J."/>
            <person name="Nedelnik J."/>
            <person name="Repkova J."/>
        </authorList>
    </citation>
    <scope>NUCLEOTIDE SEQUENCE [LARGE SCALE GENOMIC DNA]</scope>
    <source>
        <strain evidence="3">cv. 10/8</strain>
        <tissue evidence="2">Leaf</tissue>
    </source>
</reference>
<feature type="compositionally biased region" description="Low complexity" evidence="1">
    <location>
        <begin position="101"/>
        <end position="110"/>
    </location>
</feature>
<keyword evidence="3" id="KW-1185">Reference proteome</keyword>
<evidence type="ECO:0000256" key="1">
    <source>
        <dbReference type="SAM" id="MobiDB-lite"/>
    </source>
</evidence>
<dbReference type="EMBL" id="LXQA010023953">
    <property type="protein sequence ID" value="MCH93001.1"/>
    <property type="molecule type" value="Genomic_DNA"/>
</dbReference>
<comment type="caution">
    <text evidence="2">The sequence shown here is derived from an EMBL/GenBank/DDBJ whole genome shotgun (WGS) entry which is preliminary data.</text>
</comment>
<feature type="compositionally biased region" description="Basic and acidic residues" evidence="1">
    <location>
        <begin position="84"/>
        <end position="94"/>
    </location>
</feature>
<organism evidence="2 3">
    <name type="scientific">Trifolium medium</name>
    <dbReference type="NCBI Taxonomy" id="97028"/>
    <lineage>
        <taxon>Eukaryota</taxon>
        <taxon>Viridiplantae</taxon>
        <taxon>Streptophyta</taxon>
        <taxon>Embryophyta</taxon>
        <taxon>Tracheophyta</taxon>
        <taxon>Spermatophyta</taxon>
        <taxon>Magnoliopsida</taxon>
        <taxon>eudicotyledons</taxon>
        <taxon>Gunneridae</taxon>
        <taxon>Pentapetalae</taxon>
        <taxon>rosids</taxon>
        <taxon>fabids</taxon>
        <taxon>Fabales</taxon>
        <taxon>Fabaceae</taxon>
        <taxon>Papilionoideae</taxon>
        <taxon>50 kb inversion clade</taxon>
        <taxon>NPAAA clade</taxon>
        <taxon>Hologalegina</taxon>
        <taxon>IRL clade</taxon>
        <taxon>Trifolieae</taxon>
        <taxon>Trifolium</taxon>
    </lineage>
</organism>